<proteinExistence type="predicted"/>
<dbReference type="Proteomes" id="UP001162131">
    <property type="component" value="Unassembled WGS sequence"/>
</dbReference>
<accession>A0AAU9JU85</accession>
<reference evidence="2" key="1">
    <citation type="submission" date="2021-09" db="EMBL/GenBank/DDBJ databases">
        <authorList>
            <consortium name="AG Swart"/>
            <person name="Singh M."/>
            <person name="Singh A."/>
            <person name="Seah K."/>
            <person name="Emmerich C."/>
        </authorList>
    </citation>
    <scope>NUCLEOTIDE SEQUENCE</scope>
    <source>
        <strain evidence="2">ATCC30299</strain>
    </source>
</reference>
<dbReference type="AlphaFoldDB" id="A0AAU9JU85"/>
<sequence length="332" mass="37857">MSENLEVEDSTENNISKLESHILDLNKNAMANLDDPKESLQLLQKAEKILLDGTNPDISRMQNRLKLTAITFNNFGCHYKRIKQPNVALFYLKQAFKLEVQTYSDPAAIASTQLNICAINSQLGKHDIALSYAKQALSLLRDLENNDENLAENSITTLVVAHYNIGVESEYLQKFDSALEHYQKGYDFSIKHLGPSNQLTENLWNSLMQLNKRHGAINNFLQTRQTKRELGRVIPHNITPLIKTRKPEILDTFSRLNSPGLRKSPLPNVRSRKRSSPEVNLNHSYHYNPGNFLPLSGSPIERKKIIEIGIGGTRKYLDATRRLKLYCSKYLN</sequence>
<organism evidence="2 3">
    <name type="scientific">Blepharisma stoltei</name>
    <dbReference type="NCBI Taxonomy" id="1481888"/>
    <lineage>
        <taxon>Eukaryota</taxon>
        <taxon>Sar</taxon>
        <taxon>Alveolata</taxon>
        <taxon>Ciliophora</taxon>
        <taxon>Postciliodesmatophora</taxon>
        <taxon>Heterotrichea</taxon>
        <taxon>Heterotrichida</taxon>
        <taxon>Blepharismidae</taxon>
        <taxon>Blepharisma</taxon>
    </lineage>
</organism>
<dbReference type="InterPro" id="IPR019734">
    <property type="entry name" value="TPR_rpt"/>
</dbReference>
<dbReference type="Gene3D" id="1.25.40.10">
    <property type="entry name" value="Tetratricopeptide repeat domain"/>
    <property type="match status" value="1"/>
</dbReference>
<evidence type="ECO:0000256" key="1">
    <source>
        <dbReference type="SAM" id="MobiDB-lite"/>
    </source>
</evidence>
<protein>
    <submittedName>
        <fullName evidence="2">Uncharacterized protein</fullName>
    </submittedName>
</protein>
<dbReference type="EMBL" id="CAJZBQ010000047">
    <property type="protein sequence ID" value="CAG9329293.1"/>
    <property type="molecule type" value="Genomic_DNA"/>
</dbReference>
<keyword evidence="3" id="KW-1185">Reference proteome</keyword>
<dbReference type="InterPro" id="IPR011990">
    <property type="entry name" value="TPR-like_helical_dom_sf"/>
</dbReference>
<evidence type="ECO:0000313" key="2">
    <source>
        <dbReference type="EMBL" id="CAG9329293.1"/>
    </source>
</evidence>
<gene>
    <name evidence="2" type="ORF">BSTOLATCC_MIC48117</name>
</gene>
<feature type="region of interest" description="Disordered" evidence="1">
    <location>
        <begin position="261"/>
        <end position="283"/>
    </location>
</feature>
<name>A0AAU9JU85_9CILI</name>
<dbReference type="SMART" id="SM00028">
    <property type="entry name" value="TPR"/>
    <property type="match status" value="3"/>
</dbReference>
<dbReference type="SUPFAM" id="SSF48452">
    <property type="entry name" value="TPR-like"/>
    <property type="match status" value="1"/>
</dbReference>
<comment type="caution">
    <text evidence="2">The sequence shown here is derived from an EMBL/GenBank/DDBJ whole genome shotgun (WGS) entry which is preliminary data.</text>
</comment>
<evidence type="ECO:0000313" key="3">
    <source>
        <dbReference type="Proteomes" id="UP001162131"/>
    </source>
</evidence>